<sequence length="554" mass="62721">MIFIKFVLIFCSNFHQPKTLFYEKHFCPPKYKKLGKSGFLPLLLVLITMNSLLTSCVQEPEAPRLEPNASDQLAKVKSWFEENKTNLRLPERGSNFRTESQELILPFFEKEPDWDQFHHYYFPDGREVFEVSLENATKYFPTSMLDSFPDRDPAELVIQNILFVKHPTQERFDPLIARYYPDGVDEIEEFAGISYGSIPLLWSGRLELFTYDERFFVGFRILEGELDHSYQYQVHEGDKKLDYSRFDIRCTITYYPVGYKTCAGGTCHTTIERMVGVTSCSGSSGINSGGNYGFPSGGGPSSTGGATDGNGTCSSCYDPPQVPAPSPNLRIQIDKSFSDNAYLNCILGKLQLTKFVERLALFDGTIPNGRNVILKVGEVPKRPGQMTAANAETSDDLGPYHIQITINKDRVNLSSLELARIILHEIVHAELFVANFHKGGSSIDGNFEANFNTYIQRHYGEGNSVVHHNYMAENIVNKMATTLSLIHSNLGKQQFLNHPETKMVFQNGFDSNFYKGLAWKGLHSTDMWKYNLPERNSFEQYQDLANAALSNDCN</sequence>
<evidence type="ECO:0000313" key="2">
    <source>
        <dbReference type="Proteomes" id="UP001307705"/>
    </source>
</evidence>
<protein>
    <recommendedName>
        <fullName evidence="3">SprT-like domain-containing protein</fullName>
    </recommendedName>
</protein>
<evidence type="ECO:0000313" key="1">
    <source>
        <dbReference type="EMBL" id="GMQ31860.1"/>
    </source>
</evidence>
<keyword evidence="2" id="KW-1185">Reference proteome</keyword>
<comment type="caution">
    <text evidence="1">The sequence shown here is derived from an EMBL/GenBank/DDBJ whole genome shotgun (WGS) entry which is preliminary data.</text>
</comment>
<proteinExistence type="predicted"/>
<dbReference type="EMBL" id="BTPE01000001">
    <property type="protein sequence ID" value="GMQ31860.1"/>
    <property type="molecule type" value="Genomic_DNA"/>
</dbReference>
<reference evidence="1 2" key="1">
    <citation type="submission" date="2023-08" db="EMBL/GenBank/DDBJ databases">
        <title>Draft genome sequence of Algoriphagus taiwanensis.</title>
        <authorList>
            <person name="Takatani N."/>
            <person name="Hosokawa M."/>
            <person name="Sawabe T."/>
        </authorList>
    </citation>
    <scope>NUCLEOTIDE SEQUENCE [LARGE SCALE GENOMIC DNA]</scope>
    <source>
        <strain evidence="1 2">JCM 19755</strain>
    </source>
</reference>
<accession>A0ABQ6PX17</accession>
<evidence type="ECO:0008006" key="3">
    <source>
        <dbReference type="Google" id="ProtNLM"/>
    </source>
</evidence>
<gene>
    <name evidence="1" type="ORF">Ataiwa_01320</name>
</gene>
<name>A0ABQ6PX17_9BACT</name>
<dbReference type="Proteomes" id="UP001307705">
    <property type="component" value="Unassembled WGS sequence"/>
</dbReference>
<organism evidence="1 2">
    <name type="scientific">Algoriphagus taiwanensis</name>
    <dbReference type="NCBI Taxonomy" id="1445656"/>
    <lineage>
        <taxon>Bacteria</taxon>
        <taxon>Pseudomonadati</taxon>
        <taxon>Bacteroidota</taxon>
        <taxon>Cytophagia</taxon>
        <taxon>Cytophagales</taxon>
        <taxon>Cyclobacteriaceae</taxon>
        <taxon>Algoriphagus</taxon>
    </lineage>
</organism>